<evidence type="ECO:0000313" key="3">
    <source>
        <dbReference type="EMBL" id="EGD80441.1"/>
    </source>
</evidence>
<gene>
    <name evidence="3" type="ORF">PTSG_11086</name>
</gene>
<reference evidence="3" key="1">
    <citation type="submission" date="2009-08" db="EMBL/GenBank/DDBJ databases">
        <title>Annotation of Salpingoeca rosetta.</title>
        <authorList>
            <consortium name="The Broad Institute Genome Sequencing Platform"/>
            <person name="Russ C."/>
            <person name="Cuomo C."/>
            <person name="Burger G."/>
            <person name="Gray M.W."/>
            <person name="Holland P.W.H."/>
            <person name="King N."/>
            <person name="Lang F.B.F."/>
            <person name="Roger A.J."/>
            <person name="Ruiz-Trillo I."/>
            <person name="Young S.K."/>
            <person name="Zeng Q."/>
            <person name="Gargeya S."/>
            <person name="Alvarado L."/>
            <person name="Berlin A."/>
            <person name="Chapman S.B."/>
            <person name="Chen Z."/>
            <person name="Freedman E."/>
            <person name="Gellesch M."/>
            <person name="Goldberg J."/>
            <person name="Griggs A."/>
            <person name="Gujja S."/>
            <person name="Heilman E."/>
            <person name="Heiman D."/>
            <person name="Howarth C."/>
            <person name="Mehta T."/>
            <person name="Neiman D."/>
            <person name="Pearson M."/>
            <person name="Roberts A."/>
            <person name="Saif S."/>
            <person name="Shea T."/>
            <person name="Shenoy N."/>
            <person name="Sisk P."/>
            <person name="Stolte C."/>
            <person name="Sykes S."/>
            <person name="White J."/>
            <person name="Yandava C."/>
            <person name="Haas B."/>
            <person name="Nusbaum C."/>
            <person name="Birren B."/>
        </authorList>
    </citation>
    <scope>NUCLEOTIDE SEQUENCE [LARGE SCALE GENOMIC DNA]</scope>
    <source>
        <strain evidence="3">ATCC 50818</strain>
    </source>
</reference>
<dbReference type="InterPro" id="IPR013658">
    <property type="entry name" value="SGL"/>
</dbReference>
<dbReference type="AlphaFoldDB" id="F2US36"/>
<organism evidence="4">
    <name type="scientific">Salpingoeca rosetta (strain ATCC 50818 / BSB-021)</name>
    <dbReference type="NCBI Taxonomy" id="946362"/>
    <lineage>
        <taxon>Eukaryota</taxon>
        <taxon>Choanoflagellata</taxon>
        <taxon>Craspedida</taxon>
        <taxon>Salpingoecidae</taxon>
        <taxon>Salpingoeca</taxon>
    </lineage>
</organism>
<feature type="compositionally biased region" description="Polar residues" evidence="1">
    <location>
        <begin position="48"/>
        <end position="60"/>
    </location>
</feature>
<dbReference type="Pfam" id="PF08450">
    <property type="entry name" value="SGL"/>
    <property type="match status" value="1"/>
</dbReference>
<keyword evidence="4" id="KW-1185">Reference proteome</keyword>
<dbReference type="InParanoid" id="F2US36"/>
<protein>
    <recommendedName>
        <fullName evidence="2">SMP-30/Gluconolactonase/LRE-like region domain-containing protein</fullName>
    </recommendedName>
</protein>
<dbReference type="Gene3D" id="2.120.10.30">
    <property type="entry name" value="TolB, C-terminal domain"/>
    <property type="match status" value="1"/>
</dbReference>
<feature type="compositionally biased region" description="Acidic residues" evidence="1">
    <location>
        <begin position="103"/>
        <end position="122"/>
    </location>
</feature>
<evidence type="ECO:0000313" key="4">
    <source>
        <dbReference type="Proteomes" id="UP000007799"/>
    </source>
</evidence>
<evidence type="ECO:0000256" key="1">
    <source>
        <dbReference type="SAM" id="MobiDB-lite"/>
    </source>
</evidence>
<feature type="compositionally biased region" description="Low complexity" evidence="1">
    <location>
        <begin position="87"/>
        <end position="102"/>
    </location>
</feature>
<dbReference type="KEGG" id="sre:PTSG_11086"/>
<feature type="compositionally biased region" description="Low complexity" evidence="1">
    <location>
        <begin position="129"/>
        <end position="140"/>
    </location>
</feature>
<feature type="compositionally biased region" description="Low complexity" evidence="1">
    <location>
        <begin position="1"/>
        <end position="17"/>
    </location>
</feature>
<proteinExistence type="predicted"/>
<dbReference type="OrthoDB" id="10612909at2759"/>
<feature type="region of interest" description="Disordered" evidence="1">
    <location>
        <begin position="1"/>
        <end position="151"/>
    </location>
</feature>
<dbReference type="RefSeq" id="XP_004988005.1">
    <property type="nucleotide sequence ID" value="XM_004987948.1"/>
</dbReference>
<name>F2US36_SALR5</name>
<dbReference type="EMBL" id="GL832993">
    <property type="protein sequence ID" value="EGD80441.1"/>
    <property type="molecule type" value="Genomic_DNA"/>
</dbReference>
<dbReference type="GeneID" id="16068532"/>
<sequence length="565" mass="61702">MMTTSTTRSATAALLASNRGREEPLQPHQQEQQEQQQQEEEEQGGTKQGQASDNAQQRQDSGYAGMSPESTSSPPSPPPTFDDEEAASTTTTQQEAEPQPQDQEQEQDDDGEEDEEEEEELEPQPQPQPQQQEEPSAPTATVDASTPPTPEWEVPQTFVIVCVAVEHMKTAAVVDEHPSVPVTEVQTPDLADHARCQRQLLEQRFLGKTCGAPADEQQQEAPSLRSILRVAGTDARQKNDYKKMVVFFEHVMVALPDADTEMDYDKVRKEGSIRLNDLEHWRFKKMNVERHGAARGASIKVETLHSFEDTCGSPRIMMNDGCVSPSNQIICGFKDAQFSLQERIAFTKVVQADGKSVTTLARNEVCPNGNCFVHMKGELHLLHIETPSKRLIAIPASTLADNDAATAPTASLLVDFGDRTLFDAFEPSIWHEALLPDGMCCWRAAGDITKVAVAIFDFRPSTPLRSGQVVQFSVDAQGHVAVDAVYTTPGSPRVTHPAIIMDGDGCAHLWATTADEGLVDAVLSSNGGDGVDTTRVGACFSVALPQQHQPLPDDTPCNLPYTLPS</sequence>
<evidence type="ECO:0000259" key="2">
    <source>
        <dbReference type="Pfam" id="PF08450"/>
    </source>
</evidence>
<feature type="domain" description="SMP-30/Gluconolactonase/LRE-like region" evidence="2">
    <location>
        <begin position="303"/>
        <end position="514"/>
    </location>
</feature>
<accession>F2US36</accession>
<dbReference type="InterPro" id="IPR011042">
    <property type="entry name" value="6-blade_b-propeller_TolB-like"/>
</dbReference>
<dbReference type="Proteomes" id="UP000007799">
    <property type="component" value="Unassembled WGS sequence"/>
</dbReference>